<dbReference type="PANTHER" id="PTHR33884">
    <property type="entry name" value="UPF0410 PROTEIN YMGE"/>
    <property type="match status" value="1"/>
</dbReference>
<evidence type="ECO:0000256" key="5">
    <source>
        <dbReference type="ARBA" id="ARBA00022989"/>
    </source>
</evidence>
<dbReference type="Proteomes" id="UP000223606">
    <property type="component" value="Chromosome 1"/>
</dbReference>
<name>A0A2C9D469_9HYPH</name>
<evidence type="ECO:0000256" key="2">
    <source>
        <dbReference type="ARBA" id="ARBA00011006"/>
    </source>
</evidence>
<keyword evidence="9" id="KW-1185">Reference proteome</keyword>
<proteinExistence type="inferred from homology"/>
<reference evidence="9" key="1">
    <citation type="submission" date="2017-09" db="EMBL/GenBank/DDBJ databases">
        <title>Genome sequence of Nannocystis excedens DSM 71.</title>
        <authorList>
            <person name="Blom J."/>
        </authorList>
    </citation>
    <scope>NUCLEOTIDE SEQUENCE [LARGE SCALE GENOMIC DNA]</scope>
    <source>
        <strain evidence="9">type strain: E19</strain>
    </source>
</reference>
<evidence type="ECO:0000313" key="8">
    <source>
        <dbReference type="EMBL" id="SON55084.1"/>
    </source>
</evidence>
<feature type="transmembrane region" description="Helical" evidence="7">
    <location>
        <begin position="57"/>
        <end position="80"/>
    </location>
</feature>
<dbReference type="RefSeq" id="WP_099555649.1">
    <property type="nucleotide sequence ID" value="NZ_LT960614.1"/>
</dbReference>
<evidence type="ECO:0000256" key="6">
    <source>
        <dbReference type="ARBA" id="ARBA00023136"/>
    </source>
</evidence>
<organism evidence="8 9">
    <name type="scientific">Hartmannibacter diazotrophicus</name>
    <dbReference type="NCBI Taxonomy" id="1482074"/>
    <lineage>
        <taxon>Bacteria</taxon>
        <taxon>Pseudomonadati</taxon>
        <taxon>Pseudomonadota</taxon>
        <taxon>Alphaproteobacteria</taxon>
        <taxon>Hyphomicrobiales</taxon>
        <taxon>Pleomorphomonadaceae</taxon>
        <taxon>Hartmannibacter</taxon>
    </lineage>
</organism>
<dbReference type="InterPro" id="IPR007341">
    <property type="entry name" value="Transgly_assoc"/>
</dbReference>
<dbReference type="Pfam" id="PF04226">
    <property type="entry name" value="Transgly_assoc"/>
    <property type="match status" value="1"/>
</dbReference>
<dbReference type="EMBL" id="LT960614">
    <property type="protein sequence ID" value="SON55084.1"/>
    <property type="molecule type" value="Genomic_DNA"/>
</dbReference>
<evidence type="ECO:0000256" key="1">
    <source>
        <dbReference type="ARBA" id="ARBA00004651"/>
    </source>
</evidence>
<dbReference type="AlphaFoldDB" id="A0A2C9D469"/>
<feature type="transmembrane region" description="Helical" evidence="7">
    <location>
        <begin position="30"/>
        <end position="51"/>
    </location>
</feature>
<accession>A0A2C9D469</accession>
<dbReference type="PANTHER" id="PTHR33884:SF3">
    <property type="entry name" value="UPF0410 PROTEIN YMGE"/>
    <property type="match status" value="1"/>
</dbReference>
<evidence type="ECO:0000256" key="3">
    <source>
        <dbReference type="ARBA" id="ARBA00022475"/>
    </source>
</evidence>
<keyword evidence="4 7" id="KW-0812">Transmembrane</keyword>
<keyword evidence="3" id="KW-1003">Cell membrane</keyword>
<keyword evidence="5 7" id="KW-1133">Transmembrane helix</keyword>
<dbReference type="OrthoDB" id="9815411at2"/>
<evidence type="ECO:0000256" key="7">
    <source>
        <dbReference type="SAM" id="Phobius"/>
    </source>
</evidence>
<protein>
    <submittedName>
        <fullName evidence="8">Transglycosylase associated protein</fullName>
    </submittedName>
</protein>
<evidence type="ECO:0000256" key="4">
    <source>
        <dbReference type="ARBA" id="ARBA00022692"/>
    </source>
</evidence>
<comment type="subcellular location">
    <subcellularLocation>
        <location evidence="1">Cell membrane</location>
        <topology evidence="1">Multi-pass membrane protein</topology>
    </subcellularLocation>
</comment>
<sequence>MMGVGLIGIIIIGILAGFIAGRVMKREGGLLMNLVVGIVGSFLGAVLFRSLGVMVQGGWIGSLIVSTIGAIVLLYLVGLIRR</sequence>
<keyword evidence="6 7" id="KW-0472">Membrane</keyword>
<dbReference type="KEGG" id="hdi:HDIA_1543"/>
<gene>
    <name evidence="8" type="ORF">HDIA_1543</name>
</gene>
<comment type="similarity">
    <text evidence="2">Belongs to the UPF0410 family.</text>
</comment>
<dbReference type="GO" id="GO:0005886">
    <property type="term" value="C:plasma membrane"/>
    <property type="evidence" value="ECO:0007669"/>
    <property type="project" value="UniProtKB-SubCell"/>
</dbReference>
<evidence type="ECO:0000313" key="9">
    <source>
        <dbReference type="Proteomes" id="UP000223606"/>
    </source>
</evidence>
<feature type="transmembrane region" description="Helical" evidence="7">
    <location>
        <begin position="6"/>
        <end position="23"/>
    </location>
</feature>